<evidence type="ECO:0000256" key="12">
    <source>
        <dbReference type="RuleBase" id="RU368029"/>
    </source>
</evidence>
<evidence type="ECO:0000259" key="14">
    <source>
        <dbReference type="PROSITE" id="PS50045"/>
    </source>
</evidence>
<dbReference type="GO" id="GO:0009399">
    <property type="term" value="P:nitrogen fixation"/>
    <property type="evidence" value="ECO:0007669"/>
    <property type="project" value="UniProtKB-UniRule"/>
</dbReference>
<dbReference type="GO" id="GO:0003700">
    <property type="term" value="F:DNA-binding transcription factor activity"/>
    <property type="evidence" value="ECO:0007669"/>
    <property type="project" value="UniProtKB-UniRule"/>
</dbReference>
<evidence type="ECO:0000256" key="10">
    <source>
        <dbReference type="ARBA" id="ARBA00023163"/>
    </source>
</evidence>
<dbReference type="GO" id="GO:0005524">
    <property type="term" value="F:ATP binding"/>
    <property type="evidence" value="ECO:0007669"/>
    <property type="project" value="UniProtKB-KW"/>
</dbReference>
<evidence type="ECO:0000256" key="9">
    <source>
        <dbReference type="ARBA" id="ARBA00023159"/>
    </source>
</evidence>
<keyword evidence="8 12" id="KW-0238">DNA-binding</keyword>
<feature type="compositionally biased region" description="Low complexity" evidence="13">
    <location>
        <begin position="472"/>
        <end position="489"/>
    </location>
</feature>
<feature type="domain" description="Sigma-54 factor interaction" evidence="14">
    <location>
        <begin position="214"/>
        <end position="443"/>
    </location>
</feature>
<evidence type="ECO:0000256" key="6">
    <source>
        <dbReference type="ARBA" id="ARBA00023012"/>
    </source>
</evidence>
<dbReference type="InterPro" id="IPR002197">
    <property type="entry name" value="HTH_Fis"/>
</dbReference>
<dbReference type="InterPro" id="IPR003593">
    <property type="entry name" value="AAA+_ATPase"/>
</dbReference>
<keyword evidence="10 12" id="KW-0804">Transcription</keyword>
<evidence type="ECO:0000313" key="15">
    <source>
        <dbReference type="EMBL" id="OSM02223.1"/>
    </source>
</evidence>
<dbReference type="InterPro" id="IPR025662">
    <property type="entry name" value="Sigma_54_int_dom_ATP-bd_1"/>
</dbReference>
<dbReference type="PANTHER" id="PTHR32071:SF117">
    <property type="entry name" value="PTS-DEPENDENT DIHYDROXYACETONE KINASE OPERON REGULATORY PROTEIN-RELATED"/>
    <property type="match status" value="1"/>
</dbReference>
<evidence type="ECO:0000256" key="8">
    <source>
        <dbReference type="ARBA" id="ARBA00023125"/>
    </source>
</evidence>
<dbReference type="InterPro" id="IPR025943">
    <property type="entry name" value="Sigma_54_int_dom_ATP-bd_2"/>
</dbReference>
<dbReference type="SUPFAM" id="SSF52540">
    <property type="entry name" value="P-loop containing nucleoside triphosphate hydrolases"/>
    <property type="match status" value="1"/>
</dbReference>
<keyword evidence="9 12" id="KW-0010">Activator</keyword>
<dbReference type="GO" id="GO:0043565">
    <property type="term" value="F:sequence-specific DNA binding"/>
    <property type="evidence" value="ECO:0007669"/>
    <property type="project" value="InterPro"/>
</dbReference>
<gene>
    <name evidence="15" type="ORF">MAIT1_02330</name>
</gene>
<sequence length="544" mass="59463">MSTLSNQIMHMTRSAMISSQLDALNQVSRILAEEPDLNTALHGALRAISHTTGMGRGMVSLIDPATGRLSVQATYEADDKAPPFTDGVTYFPGEGVVGSIVLSGDTFICEQPSQESRFVNRIGLLDPTLPFIGAPIPYEEGRYMGVLAAQPMFGNRAFLQEQAKFLETLASLISQKARSTLYCPQTQAAIAERNGQAPVRRIPGSEDLEPQKLIISQSRRMDPVYQAIKQAAKWDCTVLVHGESGTGKELVANAIHYSSRRSGAPFVSVNCAALSDNLLESELFGHEKGAFTGAANARKGRFELAHGGTLFLDEIGEISPAFQSKLLRVLQEGEFERVGGTRTMRVNVRIIAATNRDLYQRVQTGEFRADLFYRLFVMPIALPPLRERKEDIPLLTEKLLARIARKQGRNKLTLSDEALRRLCNNPWPGNVRELENCLERAAVMSDEGHIDAAHVFFPDLAGWNAGTISAPSAPLAPAPAATTPSSAPSGSGGIMDEDLDERERVLMALEQAGWVQAKAARLLGMTPRQVAYRIKILNIPMRSL</sequence>
<dbReference type="Pfam" id="PF02954">
    <property type="entry name" value="HTH_8"/>
    <property type="match status" value="1"/>
</dbReference>
<reference evidence="15 16" key="1">
    <citation type="journal article" date="2016" name="BMC Genomics">
        <title>Combined genomic and structural analyses of a cultured magnetotactic bacterium reveals its niche adaptation to a dynamic environment.</title>
        <authorList>
            <person name="Araujo A.C."/>
            <person name="Morillo V."/>
            <person name="Cypriano J."/>
            <person name="Teixeira L.C."/>
            <person name="Leao P."/>
            <person name="Lyra S."/>
            <person name="Almeida L.G."/>
            <person name="Bazylinski D.A."/>
            <person name="Vasconcellos A.T."/>
            <person name="Abreu F."/>
            <person name="Lins U."/>
        </authorList>
    </citation>
    <scope>NUCLEOTIDE SEQUENCE [LARGE SCALE GENOMIC DNA]</scope>
    <source>
        <strain evidence="15 16">IT-1</strain>
    </source>
</reference>
<dbReference type="Pfam" id="PF01590">
    <property type="entry name" value="GAF"/>
    <property type="match status" value="1"/>
</dbReference>
<dbReference type="Gene3D" id="3.30.450.40">
    <property type="match status" value="1"/>
</dbReference>
<dbReference type="InterPro" id="IPR010113">
    <property type="entry name" value="Nif-specific_regulatory_prot"/>
</dbReference>
<dbReference type="InterPro" id="IPR058031">
    <property type="entry name" value="AAA_lid_NorR"/>
</dbReference>
<dbReference type="STRING" id="1434232.MAIT1_02330"/>
<evidence type="ECO:0000256" key="5">
    <source>
        <dbReference type="ARBA" id="ARBA00022840"/>
    </source>
</evidence>
<dbReference type="Pfam" id="PF00158">
    <property type="entry name" value="Sigma54_activat"/>
    <property type="match status" value="1"/>
</dbReference>
<evidence type="ECO:0000256" key="2">
    <source>
        <dbReference type="ARBA" id="ARBA00011135"/>
    </source>
</evidence>
<dbReference type="RefSeq" id="WP_241893496.1">
    <property type="nucleotide sequence ID" value="NZ_LVJN01000020.1"/>
</dbReference>
<keyword evidence="6 12" id="KW-0902">Two-component regulatory system</keyword>
<name>A0A1Y2K2I9_9PROT</name>
<dbReference type="PROSITE" id="PS00676">
    <property type="entry name" value="SIGMA54_INTERACT_2"/>
    <property type="match status" value="1"/>
</dbReference>
<evidence type="ECO:0000256" key="3">
    <source>
        <dbReference type="ARBA" id="ARBA00015308"/>
    </source>
</evidence>
<evidence type="ECO:0000256" key="7">
    <source>
        <dbReference type="ARBA" id="ARBA00023015"/>
    </source>
</evidence>
<comment type="caution">
    <text evidence="15">The sequence shown here is derived from an EMBL/GenBank/DDBJ whole genome shotgun (WGS) entry which is preliminary data.</text>
</comment>
<keyword evidence="16" id="KW-1185">Reference proteome</keyword>
<dbReference type="SUPFAM" id="SSF55781">
    <property type="entry name" value="GAF domain-like"/>
    <property type="match status" value="1"/>
</dbReference>
<feature type="region of interest" description="Disordered" evidence="13">
    <location>
        <begin position="472"/>
        <end position="494"/>
    </location>
</feature>
<dbReference type="SUPFAM" id="SSF46689">
    <property type="entry name" value="Homeodomain-like"/>
    <property type="match status" value="1"/>
</dbReference>
<dbReference type="Gene3D" id="1.10.8.60">
    <property type="match status" value="1"/>
</dbReference>
<dbReference type="InterPro" id="IPR009057">
    <property type="entry name" value="Homeodomain-like_sf"/>
</dbReference>
<dbReference type="Gene3D" id="1.10.10.60">
    <property type="entry name" value="Homeodomain-like"/>
    <property type="match status" value="1"/>
</dbReference>
<dbReference type="GO" id="GO:0000160">
    <property type="term" value="P:phosphorelay signal transduction system"/>
    <property type="evidence" value="ECO:0007669"/>
    <property type="project" value="UniProtKB-UniRule"/>
</dbReference>
<evidence type="ECO:0000313" key="16">
    <source>
        <dbReference type="Proteomes" id="UP000194003"/>
    </source>
</evidence>
<evidence type="ECO:0000256" key="4">
    <source>
        <dbReference type="ARBA" id="ARBA00022741"/>
    </source>
</evidence>
<keyword evidence="7 12" id="KW-0805">Transcription regulation</keyword>
<dbReference type="SMART" id="SM00382">
    <property type="entry name" value="AAA"/>
    <property type="match status" value="1"/>
</dbReference>
<evidence type="ECO:0000256" key="13">
    <source>
        <dbReference type="SAM" id="MobiDB-lite"/>
    </source>
</evidence>
<comment type="subunit">
    <text evidence="2 12">Interacts with sigma-54.</text>
</comment>
<dbReference type="PROSITE" id="PS50045">
    <property type="entry name" value="SIGMA54_INTERACT_4"/>
    <property type="match status" value="1"/>
</dbReference>
<dbReference type="FunFam" id="3.40.50.300:FF:000006">
    <property type="entry name" value="DNA-binding transcriptional regulator NtrC"/>
    <property type="match status" value="1"/>
</dbReference>
<dbReference type="InterPro" id="IPR002078">
    <property type="entry name" value="Sigma_54_int"/>
</dbReference>
<proteinExistence type="predicted"/>
<dbReference type="PROSITE" id="PS00675">
    <property type="entry name" value="SIGMA54_INTERACT_1"/>
    <property type="match status" value="1"/>
</dbReference>
<dbReference type="EMBL" id="LVJN01000020">
    <property type="protein sequence ID" value="OSM02223.1"/>
    <property type="molecule type" value="Genomic_DNA"/>
</dbReference>
<keyword evidence="11 12" id="KW-0535">Nitrogen fixation</keyword>
<keyword evidence="4" id="KW-0547">Nucleotide-binding</keyword>
<dbReference type="AlphaFoldDB" id="A0A1Y2K2I9"/>
<accession>A0A1Y2K2I9</accession>
<dbReference type="InterPro" id="IPR025944">
    <property type="entry name" value="Sigma_54_int_dom_CS"/>
</dbReference>
<dbReference type="Pfam" id="PF25601">
    <property type="entry name" value="AAA_lid_14"/>
    <property type="match status" value="1"/>
</dbReference>
<dbReference type="InterPro" id="IPR027417">
    <property type="entry name" value="P-loop_NTPase"/>
</dbReference>
<comment type="function">
    <text evidence="1 12">Required for activation of most nif operons, which are directly involved in nitrogen fixation.</text>
</comment>
<dbReference type="InterPro" id="IPR003018">
    <property type="entry name" value="GAF"/>
</dbReference>
<organism evidence="15 16">
    <name type="scientific">Magnetofaba australis IT-1</name>
    <dbReference type="NCBI Taxonomy" id="1434232"/>
    <lineage>
        <taxon>Bacteria</taxon>
        <taxon>Pseudomonadati</taxon>
        <taxon>Pseudomonadota</taxon>
        <taxon>Magnetococcia</taxon>
        <taxon>Magnetococcales</taxon>
        <taxon>Magnetococcaceae</taxon>
        <taxon>Magnetofaba</taxon>
    </lineage>
</organism>
<evidence type="ECO:0000256" key="1">
    <source>
        <dbReference type="ARBA" id="ARBA00002167"/>
    </source>
</evidence>
<evidence type="ECO:0000256" key="11">
    <source>
        <dbReference type="ARBA" id="ARBA00023231"/>
    </source>
</evidence>
<dbReference type="PRINTS" id="PR01590">
    <property type="entry name" value="HTHFIS"/>
</dbReference>
<dbReference type="SMART" id="SM00065">
    <property type="entry name" value="GAF"/>
    <property type="match status" value="1"/>
</dbReference>
<dbReference type="Gene3D" id="3.40.50.300">
    <property type="entry name" value="P-loop containing nucleotide triphosphate hydrolases"/>
    <property type="match status" value="1"/>
</dbReference>
<keyword evidence="5" id="KW-0067">ATP-binding</keyword>
<protein>
    <recommendedName>
        <fullName evidence="3 12">Nif-specific regulatory protein</fullName>
    </recommendedName>
</protein>
<dbReference type="PROSITE" id="PS00688">
    <property type="entry name" value="SIGMA54_INTERACT_3"/>
    <property type="match status" value="1"/>
</dbReference>
<dbReference type="InterPro" id="IPR029016">
    <property type="entry name" value="GAF-like_dom_sf"/>
</dbReference>
<dbReference type="CDD" id="cd00009">
    <property type="entry name" value="AAA"/>
    <property type="match status" value="1"/>
</dbReference>
<dbReference type="Proteomes" id="UP000194003">
    <property type="component" value="Unassembled WGS sequence"/>
</dbReference>
<dbReference type="PANTHER" id="PTHR32071">
    <property type="entry name" value="TRANSCRIPTIONAL REGULATORY PROTEIN"/>
    <property type="match status" value="1"/>
</dbReference>
<dbReference type="NCBIfam" id="TIGR01817">
    <property type="entry name" value="nifA"/>
    <property type="match status" value="1"/>
</dbReference>